<dbReference type="PANTHER" id="PTHR38013">
    <property type="entry name" value="GLYCOPROTEIN/POLYSACCHARIDE METABOLISM"/>
    <property type="match status" value="1"/>
</dbReference>
<dbReference type="InterPro" id="IPR039366">
    <property type="entry name" value="Pilotin"/>
</dbReference>
<keyword evidence="2" id="KW-1185">Reference proteome</keyword>
<dbReference type="Proteomes" id="UP001430193">
    <property type="component" value="Unassembled WGS sequence"/>
</dbReference>
<comment type="caution">
    <text evidence="1">The sequence shown here is derived from an EMBL/GenBank/DDBJ whole genome shotgun (WGS) entry which is preliminary data.</text>
</comment>
<keyword evidence="1" id="KW-0449">Lipoprotein</keyword>
<dbReference type="InterPro" id="IPR053196">
    <property type="entry name" value="Lipoprotein_YbaY-like"/>
</dbReference>
<dbReference type="RefSeq" id="WP_204633495.1">
    <property type="nucleotide sequence ID" value="NZ_BSOC01000001.1"/>
</dbReference>
<organism evidence="1 2">
    <name type="scientific">Dyella mobilis</name>
    <dbReference type="NCBI Taxonomy" id="1849582"/>
    <lineage>
        <taxon>Bacteria</taxon>
        <taxon>Pseudomonadati</taxon>
        <taxon>Pseudomonadota</taxon>
        <taxon>Gammaproteobacteria</taxon>
        <taxon>Lysobacterales</taxon>
        <taxon>Rhodanobacteraceae</taxon>
        <taxon>Dyella</taxon>
    </lineage>
</organism>
<name>A0ABS2KLC1_9GAMM</name>
<proteinExistence type="predicted"/>
<dbReference type="PROSITE" id="PS51257">
    <property type="entry name" value="PROKAR_LIPOPROTEIN"/>
    <property type="match status" value="1"/>
</dbReference>
<evidence type="ECO:0000313" key="2">
    <source>
        <dbReference type="Proteomes" id="UP001430193"/>
    </source>
</evidence>
<gene>
    <name evidence="1" type="ORF">ISS99_20685</name>
</gene>
<dbReference type="EMBL" id="JADIKF010000040">
    <property type="protein sequence ID" value="MBM7131951.1"/>
    <property type="molecule type" value="Genomic_DNA"/>
</dbReference>
<sequence length="146" mass="15602">MKIRMSLLLLGAFALAGCGWMPHFGKKKSEAPVQQTLMKSLAGEVDYTLTHPIPADAYLEVTLADVSKQDAPARVIATDRIAPIGQSPVDFVLTYEPSDLADGVDFAVSARIKQGDRTLALSDTQVSVLGRSGNDGPVRVVIAEIH</sequence>
<protein>
    <submittedName>
        <fullName evidence="1">YbaY family lipoprotein</fullName>
    </submittedName>
</protein>
<reference evidence="1" key="1">
    <citation type="submission" date="2020-10" db="EMBL/GenBank/DDBJ databases">
        <title>Phylogeny of dyella-like bacteria.</title>
        <authorList>
            <person name="Fu J."/>
        </authorList>
    </citation>
    <scope>NUCLEOTIDE SEQUENCE</scope>
    <source>
        <strain evidence="1">DHON07</strain>
    </source>
</reference>
<dbReference type="PANTHER" id="PTHR38013:SF1">
    <property type="entry name" value="GLYCOPROTEIN_POLYSACCHARIDE METABOLISM"/>
    <property type="match status" value="1"/>
</dbReference>
<dbReference type="Pfam" id="PF09619">
    <property type="entry name" value="YscW"/>
    <property type="match status" value="1"/>
</dbReference>
<evidence type="ECO:0000313" key="1">
    <source>
        <dbReference type="EMBL" id="MBM7131951.1"/>
    </source>
</evidence>
<accession>A0ABS2KLC1</accession>